<dbReference type="RefSeq" id="WP_005613120.1">
    <property type="nucleotide sequence ID" value="NZ_CP015231.1"/>
</dbReference>
<dbReference type="Pfam" id="PF22324">
    <property type="entry name" value="HTH_91"/>
    <property type="match status" value="1"/>
</dbReference>
<reference evidence="2 3" key="1">
    <citation type="journal article" date="2016" name="ISME J.">
        <title>Global occurrence and heterogeneity of the Roseobacter-clade species Ruegeria mobilis.</title>
        <authorList>
            <person name="Sonnenschein E."/>
            <person name="Gram L."/>
        </authorList>
    </citation>
    <scope>NUCLEOTIDE SEQUENCE [LARGE SCALE GENOMIC DNA]</scope>
    <source>
        <strain evidence="2 3">F1926</strain>
        <plasmid evidence="2 3">unnamed1</plasmid>
    </source>
</reference>
<sequence>MTTDSKWGAARFTVTKTCGAGETITVSGRDRWALECLIDADQKGCTPIDTPGPRWSGYVHNLRKLGVTIETITEPHDGPFKGTHARYVIRSTVTRLDNGDAA</sequence>
<organism evidence="2 3">
    <name type="scientific">Tritonibacter mobilis F1926</name>
    <dbReference type="NCBI Taxonomy" id="1265309"/>
    <lineage>
        <taxon>Bacteria</taxon>
        <taxon>Pseudomonadati</taxon>
        <taxon>Pseudomonadota</taxon>
        <taxon>Alphaproteobacteria</taxon>
        <taxon>Rhodobacterales</taxon>
        <taxon>Paracoccaceae</taxon>
        <taxon>Tritonibacter</taxon>
    </lineage>
</organism>
<gene>
    <name evidence="2" type="ORF">K529_015755</name>
</gene>
<evidence type="ECO:0000313" key="2">
    <source>
        <dbReference type="EMBL" id="ANP42234.1"/>
    </source>
</evidence>
<proteinExistence type="predicted"/>
<dbReference type="EMBL" id="CP015231">
    <property type="protein sequence ID" value="ANP42234.1"/>
    <property type="molecule type" value="Genomic_DNA"/>
</dbReference>
<feature type="domain" description="Winged helix" evidence="1">
    <location>
        <begin position="23"/>
        <end position="97"/>
    </location>
</feature>
<protein>
    <recommendedName>
        <fullName evidence="1">Winged helix domain-containing protein</fullName>
    </recommendedName>
</protein>
<dbReference type="InterPro" id="IPR054382">
    <property type="entry name" value="wHTH_alphaproteobact"/>
</dbReference>
<keyword evidence="2" id="KW-0614">Plasmid</keyword>
<evidence type="ECO:0000313" key="3">
    <source>
        <dbReference type="Proteomes" id="UP000013243"/>
    </source>
</evidence>
<dbReference type="GeneID" id="28251320"/>
<dbReference type="Proteomes" id="UP000013243">
    <property type="component" value="Plasmid unnamed1"/>
</dbReference>
<name>A0A1B1A6L7_9RHOB</name>
<accession>A0A1B1A6L7</accession>
<geneLocation type="plasmid" evidence="2 3">
    <name>unnamed1</name>
</geneLocation>
<dbReference type="OrthoDB" id="7211172at2"/>
<evidence type="ECO:0000259" key="1">
    <source>
        <dbReference type="Pfam" id="PF22324"/>
    </source>
</evidence>
<dbReference type="AlphaFoldDB" id="A0A1B1A6L7"/>
<dbReference type="KEGG" id="rmb:K529_015755"/>